<dbReference type="PIRSF" id="PIRSF000196">
    <property type="entry name" value="Pro_dehydrog"/>
    <property type="match status" value="1"/>
</dbReference>
<evidence type="ECO:0000256" key="9">
    <source>
        <dbReference type="PIRSR" id="PIRSR000196-1"/>
    </source>
</evidence>
<sequence length="325" mass="36944">MLVRSLTLKIASWRFTEWLVRKTFLLRPLVRRFIAGESLESAIEIAQRLTSEGYWVTLDYLGENVRSREEAEAAALTFQAMLRRLSASCASGPTPVDRACYLGAEGESPVERGNISIKLTQCGLDLGDDVALEHYRSVTRLAAELQTFVRVDMEHSAYTERTLQLVEKVFAEFPCTGTVLQSYLHRTGEDLDRCVRQGIRLRLVKGAYLEPAGVAITDKAEVDRAFEEQSKKLLIEGKYPAIATHDAKVIESLLKFIAEKGIDKRVFEFQMLYGIRRDLQAKLLSEGYNVRVYVPFGESWYPYFTRRLAERPANLLFIVKALFKG</sequence>
<feature type="binding site" evidence="9">
    <location>
        <position position="118"/>
    </location>
    <ligand>
        <name>substrate</name>
    </ligand>
</feature>
<dbReference type="KEGG" id="npy:NPRO_17570"/>
<dbReference type="EMBL" id="AP021858">
    <property type="protein sequence ID" value="BBO24162.1"/>
    <property type="molecule type" value="Genomic_DNA"/>
</dbReference>
<evidence type="ECO:0000313" key="13">
    <source>
        <dbReference type="Proteomes" id="UP000662873"/>
    </source>
</evidence>
<dbReference type="AlphaFoldDB" id="A0A809RWB8"/>
<feature type="binding site" evidence="10">
    <location>
        <position position="219"/>
    </location>
    <ligand>
        <name>FAD</name>
        <dbReference type="ChEBI" id="CHEBI:57692"/>
    </ligand>
</feature>
<evidence type="ECO:0000259" key="11">
    <source>
        <dbReference type="Pfam" id="PF01619"/>
    </source>
</evidence>
<feature type="binding site" evidence="10">
    <location>
        <begin position="205"/>
        <end position="207"/>
    </location>
    <ligand>
        <name>FAD</name>
        <dbReference type="ChEBI" id="CHEBI:57692"/>
    </ligand>
</feature>
<keyword evidence="3" id="KW-0285">Flavoprotein</keyword>
<dbReference type="SUPFAM" id="SSF51730">
    <property type="entry name" value="FAD-linked oxidoreductase"/>
    <property type="match status" value="1"/>
</dbReference>
<reference evidence="12" key="1">
    <citation type="journal article" name="DNA Res.">
        <title>The physiological potential of anammox bacteria as revealed by their core genome structure.</title>
        <authorList>
            <person name="Okubo T."/>
            <person name="Toyoda A."/>
            <person name="Fukuhara K."/>
            <person name="Uchiyama I."/>
            <person name="Harigaya Y."/>
            <person name="Kuroiwa M."/>
            <person name="Suzuki T."/>
            <person name="Murakami Y."/>
            <person name="Suwa Y."/>
            <person name="Takami H."/>
        </authorList>
    </citation>
    <scope>NUCLEOTIDE SEQUENCE</scope>
    <source>
        <strain evidence="12">317325-2</strain>
    </source>
</reference>
<evidence type="ECO:0000256" key="5">
    <source>
        <dbReference type="ARBA" id="ARBA00022827"/>
    </source>
</evidence>
<organism evidence="12 13">
    <name type="scientific">Candidatus Nitrosymbiomonas proteolyticus</name>
    <dbReference type="NCBI Taxonomy" id="2608984"/>
    <lineage>
        <taxon>Bacteria</taxon>
        <taxon>Bacillati</taxon>
        <taxon>Armatimonadota</taxon>
        <taxon>Armatimonadota incertae sedis</taxon>
        <taxon>Candidatus Nitrosymbiomonas</taxon>
    </lineage>
</organism>
<dbReference type="Pfam" id="PF01619">
    <property type="entry name" value="Pro_dh"/>
    <property type="match status" value="1"/>
</dbReference>
<feature type="binding site" evidence="9">
    <location>
        <position position="306"/>
    </location>
    <ligand>
        <name>substrate</name>
    </ligand>
</feature>
<keyword evidence="4 10" id="KW-0547">Nucleotide-binding</keyword>
<comment type="catalytic activity">
    <reaction evidence="8">
        <text>L-proline + a quinone = (S)-1-pyrroline-5-carboxylate + a quinol + H(+)</text>
        <dbReference type="Rhea" id="RHEA:23784"/>
        <dbReference type="ChEBI" id="CHEBI:15378"/>
        <dbReference type="ChEBI" id="CHEBI:17388"/>
        <dbReference type="ChEBI" id="CHEBI:24646"/>
        <dbReference type="ChEBI" id="CHEBI:60039"/>
        <dbReference type="ChEBI" id="CHEBI:132124"/>
        <dbReference type="EC" id="1.5.5.2"/>
    </reaction>
</comment>
<evidence type="ECO:0000256" key="2">
    <source>
        <dbReference type="ARBA" id="ARBA00012695"/>
    </source>
</evidence>
<dbReference type="UniPathway" id="UPA00261">
    <property type="reaction ID" value="UER00373"/>
</dbReference>
<keyword evidence="5 10" id="KW-0274">FAD</keyword>
<dbReference type="GO" id="GO:0000166">
    <property type="term" value="F:nucleotide binding"/>
    <property type="evidence" value="ECO:0007669"/>
    <property type="project" value="UniProtKB-KW"/>
</dbReference>
<dbReference type="GO" id="GO:0010133">
    <property type="term" value="P:L-proline catabolic process to L-glutamate"/>
    <property type="evidence" value="ECO:0007669"/>
    <property type="project" value="UniProtKB-UniPathway"/>
</dbReference>
<dbReference type="EC" id="1.5.5.2" evidence="2"/>
<dbReference type="Proteomes" id="UP000662873">
    <property type="component" value="Chromosome"/>
</dbReference>
<dbReference type="PANTHER" id="PTHR13914:SF0">
    <property type="entry name" value="PROLINE DEHYDROGENASE 1, MITOCHONDRIAL"/>
    <property type="match status" value="1"/>
</dbReference>
<dbReference type="InterPro" id="IPR029041">
    <property type="entry name" value="FAD-linked_oxidoreductase-like"/>
</dbReference>
<dbReference type="GO" id="GO:0004657">
    <property type="term" value="F:proline dehydrogenase activity"/>
    <property type="evidence" value="ECO:0007669"/>
    <property type="project" value="UniProtKB-EC"/>
</dbReference>
<proteinExistence type="predicted"/>
<gene>
    <name evidence="12" type="ORF">NPRO_17570</name>
</gene>
<dbReference type="InterPro" id="IPR015659">
    <property type="entry name" value="Proline_oxidase"/>
</dbReference>
<keyword evidence="6" id="KW-0560">Oxidoreductase</keyword>
<comment type="cofactor">
    <cofactor evidence="10">
        <name>FAD</name>
        <dbReference type="ChEBI" id="CHEBI:57692"/>
    </cofactor>
    <text evidence="10">Binds 1 FAD per subunit.</text>
</comment>
<feature type="domain" description="Proline dehydrogenase" evidence="11">
    <location>
        <begin position="44"/>
        <end position="317"/>
    </location>
</feature>
<evidence type="ECO:0000256" key="10">
    <source>
        <dbReference type="PIRSR" id="PIRSR000196-2"/>
    </source>
</evidence>
<evidence type="ECO:0000256" key="8">
    <source>
        <dbReference type="ARBA" id="ARBA00048779"/>
    </source>
</evidence>
<feature type="binding site" evidence="9">
    <location>
        <position position="307"/>
    </location>
    <ligand>
        <name>substrate</name>
    </ligand>
</feature>
<feature type="binding site" evidence="10">
    <location>
        <position position="181"/>
    </location>
    <ligand>
        <name>FAD</name>
        <dbReference type="ChEBI" id="CHEBI:57692"/>
    </ligand>
</feature>
<evidence type="ECO:0000256" key="6">
    <source>
        <dbReference type="ARBA" id="ARBA00023002"/>
    </source>
</evidence>
<name>A0A809RWB8_9BACT</name>
<dbReference type="PANTHER" id="PTHR13914">
    <property type="entry name" value="PROLINE OXIDASE"/>
    <property type="match status" value="1"/>
</dbReference>
<evidence type="ECO:0000256" key="3">
    <source>
        <dbReference type="ARBA" id="ARBA00022630"/>
    </source>
</evidence>
<comment type="pathway">
    <text evidence="1">Amino-acid degradation; L-proline degradation into L-glutamate; L-glutamate from L-proline: step 1/2.</text>
</comment>
<evidence type="ECO:0000256" key="4">
    <source>
        <dbReference type="ARBA" id="ARBA00022741"/>
    </source>
</evidence>
<dbReference type="InterPro" id="IPR002872">
    <property type="entry name" value="Proline_DH_dom"/>
</dbReference>
<evidence type="ECO:0000313" key="12">
    <source>
        <dbReference type="EMBL" id="BBO24162.1"/>
    </source>
</evidence>
<feature type="binding site" evidence="10">
    <location>
        <position position="153"/>
    </location>
    <ligand>
        <name>FAD</name>
        <dbReference type="ChEBI" id="CHEBI:57692"/>
    </ligand>
</feature>
<protein>
    <recommendedName>
        <fullName evidence="2">proline dehydrogenase</fullName>
        <ecNumber evidence="2">1.5.5.2</ecNumber>
    </recommendedName>
</protein>
<keyword evidence="7" id="KW-0642">Proline metabolism</keyword>
<dbReference type="Gene3D" id="3.20.20.220">
    <property type="match status" value="1"/>
</dbReference>
<evidence type="ECO:0000256" key="7">
    <source>
        <dbReference type="ARBA" id="ARBA00023062"/>
    </source>
</evidence>
<accession>A0A809RWB8</accession>
<evidence type="ECO:0000256" key="1">
    <source>
        <dbReference type="ARBA" id="ARBA00004739"/>
    </source>
</evidence>
<feature type="binding site" evidence="10">
    <location>
        <begin position="244"/>
        <end position="245"/>
    </location>
    <ligand>
        <name>FAD</name>
        <dbReference type="ChEBI" id="CHEBI:57692"/>
    </ligand>
</feature>
<dbReference type="InterPro" id="IPR008219">
    <property type="entry name" value="PRODH_bac_arc"/>
</dbReference>